<dbReference type="Proteomes" id="UP000078459">
    <property type="component" value="Unassembled WGS sequence"/>
</dbReference>
<keyword evidence="1" id="KW-0732">Signal</keyword>
<reference evidence="2 3" key="1">
    <citation type="submission" date="2016-04" db="EMBL/GenBank/DDBJ databases">
        <authorList>
            <person name="Evans L.H."/>
            <person name="Alamgir A."/>
            <person name="Owens N."/>
            <person name="Weber N.D."/>
            <person name="Virtaneva K."/>
            <person name="Barbian K."/>
            <person name="Babar A."/>
            <person name="Rosenke K."/>
        </authorList>
    </citation>
    <scope>NUCLEOTIDE SEQUENCE [LARGE SCALE GENOMIC DNA]</scope>
    <source>
        <strain evidence="2 3">CCM 8644</strain>
    </source>
</reference>
<dbReference type="Pfam" id="PF09982">
    <property type="entry name" value="LpxR"/>
    <property type="match status" value="1"/>
</dbReference>
<feature type="chain" id="PRO_5008100713" description="Lipid A deacylase LpxR family protein" evidence="1">
    <location>
        <begin position="23"/>
        <end position="321"/>
    </location>
</feature>
<dbReference type="Gene3D" id="2.40.128.140">
    <property type="entry name" value="Outer membrane protein"/>
    <property type="match status" value="1"/>
</dbReference>
<dbReference type="InterPro" id="IPR037107">
    <property type="entry name" value="Put_OMP_sf"/>
</dbReference>
<evidence type="ECO:0000313" key="3">
    <source>
        <dbReference type="Proteomes" id="UP000078459"/>
    </source>
</evidence>
<evidence type="ECO:0000313" key="2">
    <source>
        <dbReference type="EMBL" id="OAQ42315.1"/>
    </source>
</evidence>
<reference evidence="2 3" key="2">
    <citation type="submission" date="2016-06" db="EMBL/GenBank/DDBJ databases">
        <title>Pedobacter psychrophilus sp. nov., isolated from Antarctic fragmentary rock.</title>
        <authorList>
            <person name="Svec P."/>
        </authorList>
    </citation>
    <scope>NUCLEOTIDE SEQUENCE [LARGE SCALE GENOMIC DNA]</scope>
    <source>
        <strain evidence="2 3">CCM 8644</strain>
    </source>
</reference>
<accession>A0A179DMN2</accession>
<name>A0A179DMN2_9SPHI</name>
<comment type="caution">
    <text evidence="2">The sequence shown here is derived from an EMBL/GenBank/DDBJ whole genome shotgun (WGS) entry which is preliminary data.</text>
</comment>
<evidence type="ECO:0008006" key="4">
    <source>
        <dbReference type="Google" id="ProtNLM"/>
    </source>
</evidence>
<dbReference type="RefSeq" id="WP_068821343.1">
    <property type="nucleotide sequence ID" value="NZ_LWHJ01000011.1"/>
</dbReference>
<dbReference type="STRING" id="1826909.A5893_04175"/>
<organism evidence="2 3">
    <name type="scientific">Pedobacter psychrophilus</name>
    <dbReference type="NCBI Taxonomy" id="1826909"/>
    <lineage>
        <taxon>Bacteria</taxon>
        <taxon>Pseudomonadati</taxon>
        <taxon>Bacteroidota</taxon>
        <taxon>Sphingobacteriia</taxon>
        <taxon>Sphingobacteriales</taxon>
        <taxon>Sphingobacteriaceae</taxon>
        <taxon>Pedobacter</taxon>
    </lineage>
</organism>
<evidence type="ECO:0000256" key="1">
    <source>
        <dbReference type="SAM" id="SignalP"/>
    </source>
</evidence>
<dbReference type="EMBL" id="LWHJ01000011">
    <property type="protein sequence ID" value="OAQ42315.1"/>
    <property type="molecule type" value="Genomic_DNA"/>
</dbReference>
<dbReference type="AlphaFoldDB" id="A0A179DMN2"/>
<dbReference type="OrthoDB" id="622552at2"/>
<gene>
    <name evidence="2" type="ORF">A5893_04175</name>
</gene>
<feature type="signal peptide" evidence="1">
    <location>
        <begin position="1"/>
        <end position="22"/>
    </location>
</feature>
<dbReference type="InterPro" id="IPR018707">
    <property type="entry name" value="LpxR"/>
</dbReference>
<keyword evidence="3" id="KW-1185">Reference proteome</keyword>
<protein>
    <recommendedName>
        <fullName evidence="4">Lipid A deacylase LpxR family protein</fullName>
    </recommendedName>
</protein>
<sequence>MHFTLRLILSSSLIILSLSASSQTKLYQNELGFRSENDSYLATGQDRYYTNGLFITFKRSAKTKNYIDSLKFTKKIWSATIGQYMYNAQSGQITNINNVDRPFAAYLYGGFALQYLNNKEHIKKFELQVGTIGSDALGLEAQEIIHKTFGFYDIKGWEYQVKNEIGFNAKADFLYLLHRNANKKVDFSIPIEARLGNTFTSLSAGILFRTGNLNPLYHSVATQSNVSNFKEAGVAEKEFYFFLKPQLQLVAYDATISGGLFRDDKGPIIFKTNPLVFSQELGLAYAKKRWTVDFSVIFKTKEESSMIFAHQYGSLDLFYRF</sequence>
<proteinExistence type="predicted"/>